<accession>A0A8J2UE68</accession>
<sequence length="299" mass="34599">MMLRNSANGELGFRIMHFEDDKHFSELQRVPHFSIILISEGDGKLNADFADYEISIGTILFFSPFQPFKIEATMLKGVMINFHPDFFCIFRHQNEVASEGILFNNPNDPPFFNIPENESSSIYNIIEQITAEMRFAGLAQQDLLIAYLKIFLIRAIRIKLLKPTTALPQDQRTTDANLLRELKKLIELHFKTRHNGGEYADLLNVPIKTLGKIVKNHFQRTLTDIIAERIIMEAKRELNLTSKTVKEIAFYLGFDDKYHFSRYFKNKTGVSPQSYRNSLRNTTLSLTRGLDPRRDKAAY</sequence>
<dbReference type="InterPro" id="IPR037923">
    <property type="entry name" value="HTH-like"/>
</dbReference>
<organism evidence="5 6">
    <name type="scientific">Puia dinghuensis</name>
    <dbReference type="NCBI Taxonomy" id="1792502"/>
    <lineage>
        <taxon>Bacteria</taxon>
        <taxon>Pseudomonadati</taxon>
        <taxon>Bacteroidota</taxon>
        <taxon>Chitinophagia</taxon>
        <taxon>Chitinophagales</taxon>
        <taxon>Chitinophagaceae</taxon>
        <taxon>Puia</taxon>
    </lineage>
</organism>
<dbReference type="AlphaFoldDB" id="A0A8J2UE68"/>
<dbReference type="InterPro" id="IPR020449">
    <property type="entry name" value="Tscrpt_reg_AraC-type_HTH"/>
</dbReference>
<evidence type="ECO:0000313" key="6">
    <source>
        <dbReference type="Proteomes" id="UP000607559"/>
    </source>
</evidence>
<keyword evidence="6" id="KW-1185">Reference proteome</keyword>
<proteinExistence type="predicted"/>
<dbReference type="PANTHER" id="PTHR43280:SF32">
    <property type="entry name" value="TRANSCRIPTIONAL REGULATORY PROTEIN"/>
    <property type="match status" value="1"/>
</dbReference>
<dbReference type="Proteomes" id="UP000607559">
    <property type="component" value="Unassembled WGS sequence"/>
</dbReference>
<dbReference type="InterPro" id="IPR009057">
    <property type="entry name" value="Homeodomain-like_sf"/>
</dbReference>
<dbReference type="EMBL" id="BMJC01000003">
    <property type="protein sequence ID" value="GGB05386.1"/>
    <property type="molecule type" value="Genomic_DNA"/>
</dbReference>
<reference evidence="5" key="2">
    <citation type="submission" date="2020-09" db="EMBL/GenBank/DDBJ databases">
        <authorList>
            <person name="Sun Q."/>
            <person name="Zhou Y."/>
        </authorList>
    </citation>
    <scope>NUCLEOTIDE SEQUENCE</scope>
    <source>
        <strain evidence="5">CGMCC 1.15448</strain>
    </source>
</reference>
<gene>
    <name evidence="5" type="ORF">GCM10011511_30940</name>
</gene>
<dbReference type="SUPFAM" id="SSF51215">
    <property type="entry name" value="Regulatory protein AraC"/>
    <property type="match status" value="1"/>
</dbReference>
<dbReference type="SUPFAM" id="SSF46689">
    <property type="entry name" value="Homeodomain-like"/>
    <property type="match status" value="1"/>
</dbReference>
<dbReference type="GO" id="GO:0003700">
    <property type="term" value="F:DNA-binding transcription factor activity"/>
    <property type="evidence" value="ECO:0007669"/>
    <property type="project" value="InterPro"/>
</dbReference>
<evidence type="ECO:0000256" key="3">
    <source>
        <dbReference type="ARBA" id="ARBA00023163"/>
    </source>
</evidence>
<dbReference type="SMART" id="SM00342">
    <property type="entry name" value="HTH_ARAC"/>
    <property type="match status" value="1"/>
</dbReference>
<protein>
    <recommendedName>
        <fullName evidence="4">HTH araC/xylS-type domain-containing protein</fullName>
    </recommendedName>
</protein>
<evidence type="ECO:0000313" key="5">
    <source>
        <dbReference type="EMBL" id="GGB05386.1"/>
    </source>
</evidence>
<comment type="caution">
    <text evidence="5">The sequence shown here is derived from an EMBL/GenBank/DDBJ whole genome shotgun (WGS) entry which is preliminary data.</text>
</comment>
<name>A0A8J2UE68_9BACT</name>
<dbReference type="InterPro" id="IPR018060">
    <property type="entry name" value="HTH_AraC"/>
</dbReference>
<dbReference type="GO" id="GO:0043565">
    <property type="term" value="F:sequence-specific DNA binding"/>
    <property type="evidence" value="ECO:0007669"/>
    <property type="project" value="InterPro"/>
</dbReference>
<feature type="domain" description="HTH araC/xylS-type" evidence="4">
    <location>
        <begin position="180"/>
        <end position="278"/>
    </location>
</feature>
<keyword evidence="1" id="KW-0805">Transcription regulation</keyword>
<evidence type="ECO:0000256" key="1">
    <source>
        <dbReference type="ARBA" id="ARBA00023015"/>
    </source>
</evidence>
<dbReference type="PANTHER" id="PTHR43280">
    <property type="entry name" value="ARAC-FAMILY TRANSCRIPTIONAL REGULATOR"/>
    <property type="match status" value="1"/>
</dbReference>
<dbReference type="Pfam" id="PF12833">
    <property type="entry name" value="HTH_18"/>
    <property type="match status" value="1"/>
</dbReference>
<evidence type="ECO:0000259" key="4">
    <source>
        <dbReference type="PROSITE" id="PS01124"/>
    </source>
</evidence>
<reference evidence="5" key="1">
    <citation type="journal article" date="2014" name="Int. J. Syst. Evol. Microbiol.">
        <title>Complete genome sequence of Corynebacterium casei LMG S-19264T (=DSM 44701T), isolated from a smear-ripened cheese.</title>
        <authorList>
            <consortium name="US DOE Joint Genome Institute (JGI-PGF)"/>
            <person name="Walter F."/>
            <person name="Albersmeier A."/>
            <person name="Kalinowski J."/>
            <person name="Ruckert C."/>
        </authorList>
    </citation>
    <scope>NUCLEOTIDE SEQUENCE</scope>
    <source>
        <strain evidence="5">CGMCC 1.15448</strain>
    </source>
</reference>
<dbReference type="PRINTS" id="PR00032">
    <property type="entry name" value="HTHARAC"/>
</dbReference>
<evidence type="ECO:0000256" key="2">
    <source>
        <dbReference type="ARBA" id="ARBA00023125"/>
    </source>
</evidence>
<dbReference type="Gene3D" id="1.10.10.60">
    <property type="entry name" value="Homeodomain-like"/>
    <property type="match status" value="1"/>
</dbReference>
<keyword evidence="3" id="KW-0804">Transcription</keyword>
<keyword evidence="2" id="KW-0238">DNA-binding</keyword>
<dbReference type="PROSITE" id="PS01124">
    <property type="entry name" value="HTH_ARAC_FAMILY_2"/>
    <property type="match status" value="1"/>
</dbReference>